<keyword evidence="4 9" id="KW-0812">Transmembrane</keyword>
<feature type="transmembrane region" description="Helical" evidence="9">
    <location>
        <begin position="139"/>
        <end position="156"/>
    </location>
</feature>
<feature type="transmembrane region" description="Helical" evidence="9">
    <location>
        <begin position="218"/>
        <end position="246"/>
    </location>
</feature>
<sequence>MLEVTLIYGFINSIILSLVALGFSLTFGISGVSNFAYGAMYILAGYAVWIFINKLSMPFFLAVILAVVLTAGLGLALYRFVLLRVRGLVISEVIATFGVGLAILELFRYLGFTTFEYTLPVFTDGSIEIGNTYIDHQRLWIVGVGIALAVGLYLFTHHTKLGLAFRAIAQDEKTALSLGINSDRIAGISVAFGSGLAAVAAVLILPRGTISVNEGYDVLINAMAVCIIGGLGSTVGVVVASFLIGYAQMLTDAFSGPHWKMIVSLVAILIILVVKPSGLFGKQKELEERI</sequence>
<feature type="transmembrane region" description="Helical" evidence="9">
    <location>
        <begin position="185"/>
        <end position="206"/>
    </location>
</feature>
<dbReference type="EMBL" id="JACRDE010000060">
    <property type="protein sequence ID" value="MBI5248289.1"/>
    <property type="molecule type" value="Genomic_DNA"/>
</dbReference>
<keyword evidence="6 9" id="KW-1133">Transmembrane helix</keyword>
<feature type="transmembrane region" description="Helical" evidence="9">
    <location>
        <begin position="7"/>
        <end position="29"/>
    </location>
</feature>
<organism evidence="10 11">
    <name type="scientific">Desulfomonile tiedjei</name>
    <dbReference type="NCBI Taxonomy" id="2358"/>
    <lineage>
        <taxon>Bacteria</taxon>
        <taxon>Pseudomonadati</taxon>
        <taxon>Thermodesulfobacteriota</taxon>
        <taxon>Desulfomonilia</taxon>
        <taxon>Desulfomonilales</taxon>
        <taxon>Desulfomonilaceae</taxon>
        <taxon>Desulfomonile</taxon>
    </lineage>
</organism>
<dbReference type="InterPro" id="IPR001851">
    <property type="entry name" value="ABC_transp_permease"/>
</dbReference>
<evidence type="ECO:0000256" key="1">
    <source>
        <dbReference type="ARBA" id="ARBA00004651"/>
    </source>
</evidence>
<proteinExistence type="inferred from homology"/>
<dbReference type="GO" id="GO:0022857">
    <property type="term" value="F:transmembrane transporter activity"/>
    <property type="evidence" value="ECO:0007669"/>
    <property type="project" value="InterPro"/>
</dbReference>
<dbReference type="PANTHER" id="PTHR11795">
    <property type="entry name" value="BRANCHED-CHAIN AMINO ACID TRANSPORT SYSTEM PERMEASE PROTEIN LIVH"/>
    <property type="match status" value="1"/>
</dbReference>
<evidence type="ECO:0000256" key="5">
    <source>
        <dbReference type="ARBA" id="ARBA00022970"/>
    </source>
</evidence>
<evidence type="ECO:0000256" key="3">
    <source>
        <dbReference type="ARBA" id="ARBA00022475"/>
    </source>
</evidence>
<evidence type="ECO:0000256" key="8">
    <source>
        <dbReference type="ARBA" id="ARBA00037998"/>
    </source>
</evidence>
<comment type="caution">
    <text evidence="10">The sequence shown here is derived from an EMBL/GenBank/DDBJ whole genome shotgun (WGS) entry which is preliminary data.</text>
</comment>
<evidence type="ECO:0000256" key="9">
    <source>
        <dbReference type="SAM" id="Phobius"/>
    </source>
</evidence>
<evidence type="ECO:0000256" key="2">
    <source>
        <dbReference type="ARBA" id="ARBA00022448"/>
    </source>
</evidence>
<evidence type="ECO:0000256" key="6">
    <source>
        <dbReference type="ARBA" id="ARBA00022989"/>
    </source>
</evidence>
<comment type="similarity">
    <text evidence="8">Belongs to the binding-protein-dependent transport system permease family. LivHM subfamily.</text>
</comment>
<evidence type="ECO:0000256" key="7">
    <source>
        <dbReference type="ARBA" id="ARBA00023136"/>
    </source>
</evidence>
<dbReference type="CDD" id="cd06582">
    <property type="entry name" value="TM_PBP1_LivH_like"/>
    <property type="match status" value="1"/>
</dbReference>
<accession>A0A9D6V082</accession>
<reference evidence="10" key="1">
    <citation type="submission" date="2020-07" db="EMBL/GenBank/DDBJ databases">
        <title>Huge and variable diversity of episymbiotic CPR bacteria and DPANN archaea in groundwater ecosystems.</title>
        <authorList>
            <person name="He C.Y."/>
            <person name="Keren R."/>
            <person name="Whittaker M."/>
            <person name="Farag I.F."/>
            <person name="Doudna J."/>
            <person name="Cate J.H.D."/>
            <person name="Banfield J.F."/>
        </authorList>
    </citation>
    <scope>NUCLEOTIDE SEQUENCE</scope>
    <source>
        <strain evidence="10">NC_groundwater_1664_Pr3_B-0.1um_52_9</strain>
    </source>
</reference>
<keyword evidence="7 9" id="KW-0472">Membrane</keyword>
<comment type="subcellular location">
    <subcellularLocation>
        <location evidence="1">Cell membrane</location>
        <topology evidence="1">Multi-pass membrane protein</topology>
    </subcellularLocation>
</comment>
<evidence type="ECO:0000313" key="11">
    <source>
        <dbReference type="Proteomes" id="UP000807825"/>
    </source>
</evidence>
<gene>
    <name evidence="10" type="ORF">HY912_02240</name>
</gene>
<feature type="transmembrane region" description="Helical" evidence="9">
    <location>
        <begin position="258"/>
        <end position="274"/>
    </location>
</feature>
<feature type="transmembrane region" description="Helical" evidence="9">
    <location>
        <begin position="87"/>
        <end position="107"/>
    </location>
</feature>
<keyword evidence="3" id="KW-1003">Cell membrane</keyword>
<dbReference type="AlphaFoldDB" id="A0A9D6V082"/>
<keyword evidence="5" id="KW-0029">Amino-acid transport</keyword>
<dbReference type="PANTHER" id="PTHR11795:SF442">
    <property type="entry name" value="ABC TRANSPORTER ATP-BINDING PROTEIN"/>
    <property type="match status" value="1"/>
</dbReference>
<protein>
    <submittedName>
        <fullName evidence="10">Branched-chain amino acid ABC transporter permease</fullName>
    </submittedName>
</protein>
<keyword evidence="2" id="KW-0813">Transport</keyword>
<evidence type="ECO:0000313" key="10">
    <source>
        <dbReference type="EMBL" id="MBI5248289.1"/>
    </source>
</evidence>
<dbReference type="Pfam" id="PF02653">
    <property type="entry name" value="BPD_transp_2"/>
    <property type="match status" value="1"/>
</dbReference>
<dbReference type="InterPro" id="IPR052157">
    <property type="entry name" value="BCAA_transport_permease"/>
</dbReference>
<name>A0A9D6V082_9BACT</name>
<evidence type="ECO:0000256" key="4">
    <source>
        <dbReference type="ARBA" id="ARBA00022692"/>
    </source>
</evidence>
<dbReference type="GO" id="GO:0006865">
    <property type="term" value="P:amino acid transport"/>
    <property type="evidence" value="ECO:0007669"/>
    <property type="project" value="UniProtKB-KW"/>
</dbReference>
<feature type="transmembrane region" description="Helical" evidence="9">
    <location>
        <begin position="35"/>
        <end position="52"/>
    </location>
</feature>
<feature type="transmembrane region" description="Helical" evidence="9">
    <location>
        <begin position="59"/>
        <end position="81"/>
    </location>
</feature>
<dbReference type="GO" id="GO:0005886">
    <property type="term" value="C:plasma membrane"/>
    <property type="evidence" value="ECO:0007669"/>
    <property type="project" value="UniProtKB-SubCell"/>
</dbReference>
<dbReference type="Proteomes" id="UP000807825">
    <property type="component" value="Unassembled WGS sequence"/>
</dbReference>